<name>A0A1I7YKD8_9BILA</name>
<protein>
    <submittedName>
        <fullName evidence="2">Uncharacterized protein</fullName>
    </submittedName>
</protein>
<accession>A0A1I7YKD8</accession>
<dbReference type="Proteomes" id="UP000095287">
    <property type="component" value="Unplaced"/>
</dbReference>
<reference evidence="2" key="1">
    <citation type="submission" date="2016-11" db="UniProtKB">
        <authorList>
            <consortium name="WormBaseParasite"/>
        </authorList>
    </citation>
    <scope>IDENTIFICATION</scope>
</reference>
<dbReference type="AlphaFoldDB" id="A0A1I7YKD8"/>
<proteinExistence type="predicted"/>
<sequence length="104" mass="11872">MGQKQSYELPREATNETARKASLDHCIGDAKKIRSLSQEERTEITVGTTVVKPETHVTEIRVELTSQEEGDKKKEIVLHALHRTQPLEELDLPTEMRPSKSNMY</sequence>
<evidence type="ECO:0000313" key="2">
    <source>
        <dbReference type="WBParaSite" id="L893_g17311.t1"/>
    </source>
</evidence>
<organism evidence="1 2">
    <name type="scientific">Steinernema glaseri</name>
    <dbReference type="NCBI Taxonomy" id="37863"/>
    <lineage>
        <taxon>Eukaryota</taxon>
        <taxon>Metazoa</taxon>
        <taxon>Ecdysozoa</taxon>
        <taxon>Nematoda</taxon>
        <taxon>Chromadorea</taxon>
        <taxon>Rhabditida</taxon>
        <taxon>Tylenchina</taxon>
        <taxon>Panagrolaimomorpha</taxon>
        <taxon>Strongyloidoidea</taxon>
        <taxon>Steinernematidae</taxon>
        <taxon>Steinernema</taxon>
    </lineage>
</organism>
<dbReference type="WBParaSite" id="L893_g17311.t1">
    <property type="protein sequence ID" value="L893_g17311.t1"/>
    <property type="gene ID" value="L893_g17311"/>
</dbReference>
<keyword evidence="1" id="KW-1185">Reference proteome</keyword>
<evidence type="ECO:0000313" key="1">
    <source>
        <dbReference type="Proteomes" id="UP000095287"/>
    </source>
</evidence>